<protein>
    <recommendedName>
        <fullName evidence="4">Phage holin family protein</fullName>
    </recommendedName>
</protein>
<organism evidence="2 3">
    <name type="scientific">Polyangium sorediatum</name>
    <dbReference type="NCBI Taxonomy" id="889274"/>
    <lineage>
        <taxon>Bacteria</taxon>
        <taxon>Pseudomonadati</taxon>
        <taxon>Myxococcota</taxon>
        <taxon>Polyangia</taxon>
        <taxon>Polyangiales</taxon>
        <taxon>Polyangiaceae</taxon>
        <taxon>Polyangium</taxon>
    </lineage>
</organism>
<gene>
    <name evidence="2" type="ORF">QHF89_46555</name>
</gene>
<evidence type="ECO:0000313" key="3">
    <source>
        <dbReference type="Proteomes" id="UP001160301"/>
    </source>
</evidence>
<dbReference type="RefSeq" id="WP_136968970.1">
    <property type="nucleotide sequence ID" value="NZ_JARZHI010000104.1"/>
</dbReference>
<dbReference type="Proteomes" id="UP001160301">
    <property type="component" value="Unassembled WGS sequence"/>
</dbReference>
<proteinExistence type="predicted"/>
<name>A0ABT6P9W0_9BACT</name>
<feature type="transmembrane region" description="Helical" evidence="1">
    <location>
        <begin position="62"/>
        <end position="84"/>
    </location>
</feature>
<keyword evidence="3" id="KW-1185">Reference proteome</keyword>
<keyword evidence="1" id="KW-1133">Transmembrane helix</keyword>
<evidence type="ECO:0008006" key="4">
    <source>
        <dbReference type="Google" id="ProtNLM"/>
    </source>
</evidence>
<evidence type="ECO:0000256" key="1">
    <source>
        <dbReference type="SAM" id="Phobius"/>
    </source>
</evidence>
<feature type="transmembrane region" description="Helical" evidence="1">
    <location>
        <begin position="90"/>
        <end position="110"/>
    </location>
</feature>
<keyword evidence="1" id="KW-0812">Transmembrane</keyword>
<reference evidence="2 3" key="1">
    <citation type="submission" date="2023-04" db="EMBL/GenBank/DDBJ databases">
        <title>The genome sequence of Polyangium sorediatum DSM14670.</title>
        <authorList>
            <person name="Zhang X."/>
        </authorList>
    </citation>
    <scope>NUCLEOTIDE SEQUENCE [LARGE SCALE GENOMIC DNA]</scope>
    <source>
        <strain evidence="2 3">DSM 14670</strain>
    </source>
</reference>
<comment type="caution">
    <text evidence="2">The sequence shown here is derived from an EMBL/GenBank/DDBJ whole genome shotgun (WGS) entry which is preliminary data.</text>
</comment>
<dbReference type="EMBL" id="JARZHI010000104">
    <property type="protein sequence ID" value="MDI1437057.1"/>
    <property type="molecule type" value="Genomic_DNA"/>
</dbReference>
<sequence length="132" mass="14088">MGNNDDLARLGIFTESRLDVSVSANIVHITPEAAMAQIQVAKAQVDIAKSRYEMPVRITMQYLLAAIVALLIFVVVVLVLSKVLGLDSNLTIAVVFVVGAAVAAPIGIVLTKIVNRVFPSPTSESEQADKKD</sequence>
<evidence type="ECO:0000313" key="2">
    <source>
        <dbReference type="EMBL" id="MDI1437057.1"/>
    </source>
</evidence>
<keyword evidence="1" id="KW-0472">Membrane</keyword>
<accession>A0ABT6P9W0</accession>